<evidence type="ECO:0000313" key="4">
    <source>
        <dbReference type="EMBL" id="CZR66775.1"/>
    </source>
</evidence>
<feature type="region of interest" description="Disordered" evidence="2">
    <location>
        <begin position="16"/>
        <end position="89"/>
    </location>
</feature>
<feature type="compositionally biased region" description="Acidic residues" evidence="2">
    <location>
        <begin position="1655"/>
        <end position="1669"/>
    </location>
</feature>
<dbReference type="PROSITE" id="PS50157">
    <property type="entry name" value="ZINC_FINGER_C2H2_2"/>
    <property type="match status" value="1"/>
</dbReference>
<feature type="compositionally biased region" description="Basic and acidic residues" evidence="2">
    <location>
        <begin position="992"/>
        <end position="1002"/>
    </location>
</feature>
<evidence type="ECO:0000256" key="1">
    <source>
        <dbReference type="PROSITE-ProRule" id="PRU00042"/>
    </source>
</evidence>
<evidence type="ECO:0000313" key="5">
    <source>
        <dbReference type="Proteomes" id="UP000184330"/>
    </source>
</evidence>
<evidence type="ECO:0000256" key="2">
    <source>
        <dbReference type="SAM" id="MobiDB-lite"/>
    </source>
</evidence>
<dbReference type="GO" id="GO:0008270">
    <property type="term" value="F:zinc ion binding"/>
    <property type="evidence" value="ECO:0007669"/>
    <property type="project" value="UniProtKB-KW"/>
</dbReference>
<name>A0A1L7XP03_9HELO</name>
<dbReference type="PROSITE" id="PS00028">
    <property type="entry name" value="ZINC_FINGER_C2H2_1"/>
    <property type="match status" value="2"/>
</dbReference>
<gene>
    <name evidence="4" type="ORF">PAC_16676</name>
</gene>
<feature type="domain" description="C2H2-type" evidence="3">
    <location>
        <begin position="672"/>
        <end position="699"/>
    </location>
</feature>
<dbReference type="SMART" id="SM00355">
    <property type="entry name" value="ZnF_C2H2"/>
    <property type="match status" value="3"/>
</dbReference>
<proteinExistence type="predicted"/>
<keyword evidence="1" id="KW-0479">Metal-binding</keyword>
<feature type="compositionally biased region" description="Basic and acidic residues" evidence="2">
    <location>
        <begin position="24"/>
        <end position="46"/>
    </location>
</feature>
<dbReference type="Proteomes" id="UP000184330">
    <property type="component" value="Unassembled WGS sequence"/>
</dbReference>
<dbReference type="Pfam" id="PF14420">
    <property type="entry name" value="Clr5"/>
    <property type="match status" value="1"/>
</dbReference>
<protein>
    <recommendedName>
        <fullName evidence="3">C2H2-type domain-containing protein</fullName>
    </recommendedName>
</protein>
<dbReference type="EMBL" id="FJOG01000039">
    <property type="protein sequence ID" value="CZR66775.1"/>
    <property type="molecule type" value="Genomic_DNA"/>
</dbReference>
<accession>A0A1L7XP03</accession>
<dbReference type="OrthoDB" id="428577at2759"/>
<feature type="region of interest" description="Disordered" evidence="2">
    <location>
        <begin position="982"/>
        <end position="1037"/>
    </location>
</feature>
<dbReference type="PANTHER" id="PTHR35391">
    <property type="entry name" value="C2H2-TYPE DOMAIN-CONTAINING PROTEIN-RELATED"/>
    <property type="match status" value="1"/>
</dbReference>
<feature type="region of interest" description="Disordered" evidence="2">
    <location>
        <begin position="1655"/>
        <end position="1676"/>
    </location>
</feature>
<reference evidence="4 5" key="1">
    <citation type="submission" date="2016-03" db="EMBL/GenBank/DDBJ databases">
        <authorList>
            <person name="Ploux O."/>
        </authorList>
    </citation>
    <scope>NUCLEOTIDE SEQUENCE [LARGE SCALE GENOMIC DNA]</scope>
    <source>
        <strain evidence="4 5">UAMH 11012</strain>
    </source>
</reference>
<dbReference type="InterPro" id="IPR013087">
    <property type="entry name" value="Znf_C2H2_type"/>
</dbReference>
<evidence type="ECO:0000259" key="3">
    <source>
        <dbReference type="PROSITE" id="PS50157"/>
    </source>
</evidence>
<keyword evidence="1" id="KW-0862">Zinc</keyword>
<feature type="compositionally biased region" description="Basic and acidic residues" evidence="2">
    <location>
        <begin position="914"/>
        <end position="929"/>
    </location>
</feature>
<feature type="compositionally biased region" description="Polar residues" evidence="2">
    <location>
        <begin position="1003"/>
        <end position="1013"/>
    </location>
</feature>
<dbReference type="InterPro" id="IPR025676">
    <property type="entry name" value="Clr5_dom"/>
</dbReference>
<feature type="compositionally biased region" description="Basic and acidic residues" evidence="2">
    <location>
        <begin position="77"/>
        <end position="89"/>
    </location>
</feature>
<keyword evidence="1" id="KW-0863">Zinc-finger</keyword>
<dbReference type="PANTHER" id="PTHR35391:SF3">
    <property type="entry name" value="FINGER DOMAIN PROTEIN, PUTATIVE (AFU_ORTHOLOGUE AFUA_8G04300)-RELATED"/>
    <property type="match status" value="1"/>
</dbReference>
<keyword evidence="5" id="KW-1185">Reference proteome</keyword>
<sequence>MAGPFRLATETQQLFESVSGTALDDGHRNPLEGKFSDAREAEDAKGKASAAEPDAEDISHSVLSPYEARTPSSSRASNDKYSDYRPRDFPELEDPFFGVDFGEREQSNQAGIDPDRVGNPASNLLEQSAPLFSSHTVLPPTARPNVPRKYTAEDWIVQKSEIIRLYNNNTLGRIRNFMREHHGLDATAKQYRDRITKWGLNKNIKATEMEAMIRKARKRALINKPSAFPQTDSMPNEHLNVPQVGGSYMPQTYSATPAVSGFQTPNMLGVDGAGYGFDSENFHQVPMSRAEGSASSYGHPQQHVAYHQTASSTSAYPLSPTAVPLSPSSPRIVHPSLAAAPSLVEVDAATRDRRRRSETTITPQTKFPRFPQTELSTVAQMEPAQQFFQAPTQGQDVDEEDVNYNEGNVEEDPDLEQLPLIPTYDGFKAHIRRLNPDMEPRYNWLVSRVAHQQEIRYKNLLDLRMKHTQATLNRTCQAGSHCLALGGSVTLLDNNGNPRDLDDSGAMQPVTDFPDNDSDAGEGVITEETFPIGIPMPPTHKLPAEFECQLCFKAKRFQKPADWTKHVREDVQPFTCTYDRCKEPKSFKRTADWVRHENERHRHLEWWVCQVDDCRHPCYRKENFLQHLVREHKFPEPKQKTKAAIKKARLTEPVWIMFEKCHHETTNRPQDEPCKFCGKQFSMWKRLTVHLAKHMEQISFPILKLVEARNVDANTIISPVEQIFGPCTPEGGNFQFPPVEFPKASVSTTTPVIKAPVQSLEQDWDLQPIASLNTFRDSALGSSLPSDISLSAAQGLPRTAQEEILSILNSDTQLQSLFQEAARRINKTRFVRNIRRLFLGFHRDLQQTAVDPREKDAASIVERHAQWLASRLFDVCDPDNGSNSEVLAAHLNQQVDKKQTLERYLASMVPQSQRSEKRKVQQDQDDRSGSSDGEGEMEGSEKGTNIDYSNFPNLEHIRKFIIGGIAFESLRRNTSQFVHPEDVPHALQTRPHTNDGARDQDPASKSPSVKQQASVSPSPEENVSEETGRASGSTAMTDITILDVDTDSDLDSADLSTDPDLDGAVQEDRILNPKAYFEKLEDLEREIFDNSGISAYNRGMSSCGADDDIFLQGPISPSVFHTHVDTRSVIPLIKFTRSGSLLQLLESHNLAVRARDNLSRLQRAGFCSTQVSLLVKDNDRPDVAKVVQVTTQAIFELGEAFERALRAVISQTSLMRLGELNDNTVNSCVEGEDWEMGLTTKCLDMLTSMGILPHLLLNEVQPIIWECATQCLDLGIMSYAGTHIQRFDKDLLRMDFESFDIPRRFTYHDETLSSLAPLSNRVSIKLRRRQFQCLDKFLGKKQPWVFHQDFSDEGTERLCLSTSIDDLTDLWGPSWKIVAESEPGHIQQFDIGNGSIVPWTPTTGSNGRVPKLHDSEVFCHWISSKDWDGKEVETNQSSLARRYFVPSDILLIGASEEYGLFVNPGCIPTIDRLANMKTKLDQQGALRTPKTCRPQRYIDSHAVQVQGTALGIISAAGIITYKRRNGNTMKDALVERRRHNLRNPVDLEAFSGVEISLCTGNARRRRLLHLLCSPSMQNYLRGISFRWVSEACEHAYFKALRCPKSFRKFWRAHPEYKENVGDAISKCLDALEETGIDEDSRELRGLWVEAFDAEGESDGESEDESDDEGQPAAPSLLIPATTHPVSSFFEEWIVTLFRSEHTWTGFLEDSEESLTMAIVGMTCLDFNYRGYGRRCSQAPSIASPKGYPVLQTALKLNESILKGGKLKQEKVENGSKTVWNARELKRGTSFPLGDHGALKVLDAASRTCL</sequence>
<organism evidence="4 5">
    <name type="scientific">Phialocephala subalpina</name>
    <dbReference type="NCBI Taxonomy" id="576137"/>
    <lineage>
        <taxon>Eukaryota</taxon>
        <taxon>Fungi</taxon>
        <taxon>Dikarya</taxon>
        <taxon>Ascomycota</taxon>
        <taxon>Pezizomycotina</taxon>
        <taxon>Leotiomycetes</taxon>
        <taxon>Helotiales</taxon>
        <taxon>Mollisiaceae</taxon>
        <taxon>Phialocephala</taxon>
        <taxon>Phialocephala fortinii species complex</taxon>
    </lineage>
</organism>
<feature type="region of interest" description="Disordered" evidence="2">
    <location>
        <begin position="908"/>
        <end position="949"/>
    </location>
</feature>